<sequence>VGKVIKPTAAEVEANPRARSAVMRVAEKL</sequence>
<dbReference type="GO" id="GO:0032259">
    <property type="term" value="P:methylation"/>
    <property type="evidence" value="ECO:0007669"/>
    <property type="project" value="UniProtKB-KW"/>
</dbReference>
<evidence type="ECO:0000313" key="1">
    <source>
        <dbReference type="EMBL" id="MBF1163870.1"/>
    </source>
</evidence>
<dbReference type="GO" id="GO:0008168">
    <property type="term" value="F:methyltransferase activity"/>
    <property type="evidence" value="ECO:0007669"/>
    <property type="project" value="UniProtKB-KW"/>
</dbReference>
<dbReference type="Gene3D" id="3.40.50.150">
    <property type="entry name" value="Vaccinia Virus protein VP39"/>
    <property type="match status" value="1"/>
</dbReference>
<organism evidence="1 2">
    <name type="scientific">Dechloromonas agitata</name>
    <dbReference type="NCBI Taxonomy" id="73030"/>
    <lineage>
        <taxon>Bacteria</taxon>
        <taxon>Pseudomonadati</taxon>
        <taxon>Pseudomonadota</taxon>
        <taxon>Betaproteobacteria</taxon>
        <taxon>Rhodocyclales</taxon>
        <taxon>Azonexaceae</taxon>
        <taxon>Dechloromonas</taxon>
    </lineage>
</organism>
<dbReference type="AlphaFoldDB" id="A0A930BU93"/>
<gene>
    <name evidence="1" type="primary">mraW</name>
    <name evidence="1" type="ORF">HXL68_02410</name>
</gene>
<dbReference type="Proteomes" id="UP000718593">
    <property type="component" value="Unassembled WGS sequence"/>
</dbReference>
<dbReference type="EC" id="2.1.1.199" evidence="1"/>
<comment type="caution">
    <text evidence="1">The sequence shown here is derived from an EMBL/GenBank/DDBJ whole genome shotgun (WGS) entry which is preliminary data.</text>
</comment>
<evidence type="ECO:0000313" key="2">
    <source>
        <dbReference type="Proteomes" id="UP000718593"/>
    </source>
</evidence>
<protein>
    <submittedName>
        <fullName evidence="1">16S rRNA (Cytosine(1402)-N(4))-methyltransferase</fullName>
        <ecNumber evidence="1">2.1.1.199</ecNumber>
    </submittedName>
</protein>
<name>A0A930BU93_9RHOO</name>
<keyword evidence="1" id="KW-0489">Methyltransferase</keyword>
<keyword evidence="1" id="KW-0808">Transferase</keyword>
<dbReference type="InterPro" id="IPR029063">
    <property type="entry name" value="SAM-dependent_MTases_sf"/>
</dbReference>
<reference evidence="1" key="1">
    <citation type="submission" date="2020-04" db="EMBL/GenBank/DDBJ databases">
        <title>Deep metagenomics examines the oral microbiome during advanced dental caries in children, revealing novel taxa and co-occurrences with host molecules.</title>
        <authorList>
            <person name="Baker J.L."/>
            <person name="Morton J.T."/>
            <person name="Dinis M."/>
            <person name="Alvarez R."/>
            <person name="Tran N.C."/>
            <person name="Knight R."/>
            <person name="Edlund A."/>
        </authorList>
    </citation>
    <scope>NUCLEOTIDE SEQUENCE</scope>
    <source>
        <strain evidence="1">JCVI_32_bin.24</strain>
    </source>
</reference>
<accession>A0A930BU93</accession>
<dbReference type="EMBL" id="JABZMI010000020">
    <property type="protein sequence ID" value="MBF1163870.1"/>
    <property type="molecule type" value="Genomic_DNA"/>
</dbReference>
<feature type="non-terminal residue" evidence="1">
    <location>
        <position position="1"/>
    </location>
</feature>
<proteinExistence type="predicted"/>